<dbReference type="InterPro" id="IPR001129">
    <property type="entry name" value="Membr-assoc_MAPEG"/>
</dbReference>
<keyword evidence="7" id="KW-1185">Reference proteome</keyword>
<evidence type="ECO:0000313" key="6">
    <source>
        <dbReference type="EMBL" id="MCD7108374.1"/>
    </source>
</evidence>
<dbReference type="GO" id="GO:0016020">
    <property type="term" value="C:membrane"/>
    <property type="evidence" value="ECO:0007669"/>
    <property type="project" value="UniProtKB-SubCell"/>
</dbReference>
<gene>
    <name evidence="6" type="ORF">LRX75_04865</name>
</gene>
<protein>
    <submittedName>
        <fullName evidence="6">MAPEG family protein</fullName>
    </submittedName>
</protein>
<comment type="caution">
    <text evidence="6">The sequence shown here is derived from an EMBL/GenBank/DDBJ whole genome shotgun (WGS) entry which is preliminary data.</text>
</comment>
<sequence length="137" mass="14680">MEPTVIAASPFPALVAWSVVLLVFQICLHGMLVTRELGSGWNAGPRDGDEQPKGVLVGRAQRASKNLQETYPAFVGLALGLALAGDPSGWGLIGAWIWFACRIVYIPLYLAGIPYIRSLVWLGALFGLGLMGLVLVF</sequence>
<proteinExistence type="predicted"/>
<organism evidence="6 7">
    <name type="scientific">Rhizobium quercicola</name>
    <dbReference type="NCBI Taxonomy" id="2901226"/>
    <lineage>
        <taxon>Bacteria</taxon>
        <taxon>Pseudomonadati</taxon>
        <taxon>Pseudomonadota</taxon>
        <taxon>Alphaproteobacteria</taxon>
        <taxon>Hyphomicrobiales</taxon>
        <taxon>Rhizobiaceae</taxon>
        <taxon>Rhizobium/Agrobacterium group</taxon>
        <taxon>Rhizobium</taxon>
    </lineage>
</organism>
<evidence type="ECO:0000256" key="4">
    <source>
        <dbReference type="ARBA" id="ARBA00023136"/>
    </source>
</evidence>
<dbReference type="InterPro" id="IPR023352">
    <property type="entry name" value="MAPEG-like_dom_sf"/>
</dbReference>
<feature type="transmembrane region" description="Helical" evidence="5">
    <location>
        <begin position="118"/>
        <end position="136"/>
    </location>
</feature>
<feature type="transmembrane region" description="Helical" evidence="5">
    <location>
        <begin position="91"/>
        <end position="111"/>
    </location>
</feature>
<dbReference type="EMBL" id="JAJOZR010000002">
    <property type="protein sequence ID" value="MCD7108374.1"/>
    <property type="molecule type" value="Genomic_DNA"/>
</dbReference>
<evidence type="ECO:0000256" key="1">
    <source>
        <dbReference type="ARBA" id="ARBA00004370"/>
    </source>
</evidence>
<evidence type="ECO:0000256" key="2">
    <source>
        <dbReference type="ARBA" id="ARBA00022692"/>
    </source>
</evidence>
<dbReference type="Pfam" id="PF01124">
    <property type="entry name" value="MAPEG"/>
    <property type="match status" value="1"/>
</dbReference>
<reference evidence="6" key="1">
    <citation type="submission" date="2021-12" db="EMBL/GenBank/DDBJ databases">
        <authorList>
            <person name="Li Y."/>
        </authorList>
    </citation>
    <scope>NUCLEOTIDE SEQUENCE</scope>
    <source>
        <strain evidence="6">DKSPLA3</strain>
    </source>
</reference>
<evidence type="ECO:0000256" key="5">
    <source>
        <dbReference type="SAM" id="Phobius"/>
    </source>
</evidence>
<dbReference type="PANTHER" id="PTHR35371">
    <property type="entry name" value="INNER MEMBRANE PROTEIN"/>
    <property type="match status" value="1"/>
</dbReference>
<keyword evidence="4 5" id="KW-0472">Membrane</keyword>
<dbReference type="RefSeq" id="WP_231812364.1">
    <property type="nucleotide sequence ID" value="NZ_JAJOZR010000002.1"/>
</dbReference>
<accession>A0A9X1NQY3</accession>
<dbReference type="Proteomes" id="UP001139089">
    <property type="component" value="Unassembled WGS sequence"/>
</dbReference>
<dbReference type="Gene3D" id="1.20.120.550">
    <property type="entry name" value="Membrane associated eicosanoid/glutathione metabolism-like domain"/>
    <property type="match status" value="1"/>
</dbReference>
<comment type="subcellular location">
    <subcellularLocation>
        <location evidence="1">Membrane</location>
    </subcellularLocation>
</comment>
<evidence type="ECO:0000256" key="3">
    <source>
        <dbReference type="ARBA" id="ARBA00022989"/>
    </source>
</evidence>
<keyword evidence="2 5" id="KW-0812">Transmembrane</keyword>
<keyword evidence="3 5" id="KW-1133">Transmembrane helix</keyword>
<dbReference type="AlphaFoldDB" id="A0A9X1NQY3"/>
<evidence type="ECO:0000313" key="7">
    <source>
        <dbReference type="Proteomes" id="UP001139089"/>
    </source>
</evidence>
<dbReference type="SUPFAM" id="SSF161084">
    <property type="entry name" value="MAPEG domain-like"/>
    <property type="match status" value="1"/>
</dbReference>
<dbReference type="PANTHER" id="PTHR35371:SF1">
    <property type="entry name" value="BLR7753 PROTEIN"/>
    <property type="match status" value="1"/>
</dbReference>
<feature type="transmembrane region" description="Helical" evidence="5">
    <location>
        <begin position="6"/>
        <end position="28"/>
    </location>
</feature>
<name>A0A9X1NQY3_9HYPH</name>